<name>A0A6M9PNU5_9BURK</name>
<dbReference type="Gene3D" id="3.50.50.60">
    <property type="entry name" value="FAD/NAD(P)-binding domain"/>
    <property type="match status" value="1"/>
</dbReference>
<dbReference type="PANTHER" id="PTHR40254:SF1">
    <property type="entry name" value="BLR0577 PROTEIN"/>
    <property type="match status" value="1"/>
</dbReference>
<organism evidence="2 3">
    <name type="scientific">Polynucleobacter antarcticus</name>
    <dbReference type="NCBI Taxonomy" id="1743162"/>
    <lineage>
        <taxon>Bacteria</taxon>
        <taxon>Pseudomonadati</taxon>
        <taxon>Pseudomonadota</taxon>
        <taxon>Betaproteobacteria</taxon>
        <taxon>Burkholderiales</taxon>
        <taxon>Burkholderiaceae</taxon>
        <taxon>Polynucleobacter</taxon>
    </lineage>
</organism>
<sequence length="456" mass="50782">MAPQDIVIVGAGFSAAALVIHLLKRGFPASHLTVIGHGLLGAGNAYGCNSDVFRLNIREDLPIIFSEDPLHFARWAKVHVDDHDAKTHAGYFYLRRDFAKYINQLIQEYDPQRQLRQIPANVINIQQNQTLWQLALDTGESVLAKNLVLATGNMPPKWPCPIHINANKTSEKLAAYSLVENPWSGEWVQTINQTDDIILLGGGLTALDTISALENIHHRGKIYIVSPRGKLPPEQATWIRSQKPLWPSQLTPRTLVRFMRSYLPDASVHSVEWQCAWEELRPQLNEIWQGFSAQQRAKLSKRLGWLWSLYRFRASPQSIAAFQKLKQQIDIQIGRVKEVQVNDDDISVNLNNGTRITGHWVINCTGVGVDGLAENLIINKIAIADALGISIAVNKHFEVLRTTSTSWDNLFLLGPGTMGSLGDVVAASAIAAQAERLSLQLKTRGQRASMDRPLSA</sequence>
<evidence type="ECO:0000313" key="2">
    <source>
        <dbReference type="EMBL" id="QKM62229.1"/>
    </source>
</evidence>
<reference evidence="2 3" key="1">
    <citation type="submission" date="2018-04" db="EMBL/GenBank/DDBJ databases">
        <title>Polynucleobacter sp. LimPoW16 genome.</title>
        <authorList>
            <person name="Hahn M.W."/>
        </authorList>
    </citation>
    <scope>NUCLEOTIDE SEQUENCE [LARGE SCALE GENOMIC DNA]</scope>
    <source>
        <strain evidence="2 3">LimPoW16</strain>
    </source>
</reference>
<gene>
    <name evidence="2" type="ORF">DCO16_03540</name>
</gene>
<dbReference type="PRINTS" id="PR00368">
    <property type="entry name" value="FADPNR"/>
</dbReference>
<accession>A0A6M9PNU5</accession>
<dbReference type="InterPro" id="IPR036188">
    <property type="entry name" value="FAD/NAD-bd_sf"/>
</dbReference>
<dbReference type="RefSeq" id="WP_173942375.1">
    <property type="nucleotide sequence ID" value="NZ_CBCSCD010000003.1"/>
</dbReference>
<proteinExistence type="predicted"/>
<dbReference type="Proteomes" id="UP000500806">
    <property type="component" value="Chromosome"/>
</dbReference>
<feature type="domain" description="FAD-dependent urate hydroxylase HpyO/Asp monooxygenase CreE-like FAD/NAD(P)-binding" evidence="1">
    <location>
        <begin position="7"/>
        <end position="153"/>
    </location>
</feature>
<keyword evidence="3" id="KW-1185">Reference proteome</keyword>
<dbReference type="InterPro" id="IPR038732">
    <property type="entry name" value="HpyO/CreE_NAD-binding"/>
</dbReference>
<dbReference type="AlphaFoldDB" id="A0A6M9PNU5"/>
<dbReference type="Pfam" id="PF13454">
    <property type="entry name" value="NAD_binding_9"/>
    <property type="match status" value="1"/>
</dbReference>
<evidence type="ECO:0000259" key="1">
    <source>
        <dbReference type="Pfam" id="PF13454"/>
    </source>
</evidence>
<dbReference type="InterPro" id="IPR052189">
    <property type="entry name" value="L-asp_N-monooxygenase_NS-form"/>
</dbReference>
<protein>
    <recommendedName>
        <fullName evidence="1">FAD-dependent urate hydroxylase HpyO/Asp monooxygenase CreE-like FAD/NAD(P)-binding domain-containing protein</fullName>
    </recommendedName>
</protein>
<dbReference type="KEGG" id="pani:DCO16_03540"/>
<dbReference type="EMBL" id="CP028941">
    <property type="protein sequence ID" value="QKM62229.1"/>
    <property type="molecule type" value="Genomic_DNA"/>
</dbReference>
<evidence type="ECO:0000313" key="3">
    <source>
        <dbReference type="Proteomes" id="UP000500806"/>
    </source>
</evidence>
<dbReference type="PANTHER" id="PTHR40254">
    <property type="entry name" value="BLR0577 PROTEIN"/>
    <property type="match status" value="1"/>
</dbReference>
<dbReference type="SUPFAM" id="SSF51905">
    <property type="entry name" value="FAD/NAD(P)-binding domain"/>
    <property type="match status" value="1"/>
</dbReference>